<dbReference type="PROSITE" id="PS51257">
    <property type="entry name" value="PROKAR_LIPOPROTEIN"/>
    <property type="match status" value="1"/>
</dbReference>
<name>A0A6M8N0K8_9BACT</name>
<evidence type="ECO:0000313" key="1">
    <source>
        <dbReference type="EMBL" id="QKF65551.1"/>
    </source>
</evidence>
<evidence type="ECO:0008006" key="4">
    <source>
        <dbReference type="Google" id="ProtNLM"/>
    </source>
</evidence>
<dbReference type="Proteomes" id="UP000594749">
    <property type="component" value="Plasmid pLMG-27932-1"/>
</dbReference>
<dbReference type="RefSeq" id="WP_025803653.1">
    <property type="nucleotide sequence ID" value="NZ_CP053843.1"/>
</dbReference>
<dbReference type="AlphaFoldDB" id="A0A6M8N0K8"/>
<protein>
    <recommendedName>
        <fullName evidence="4">Lipoprotein</fullName>
    </recommendedName>
</protein>
<organism evidence="1">
    <name type="scientific">Campylobacter corcagiensis</name>
    <dbReference type="NCBI Taxonomy" id="1448857"/>
    <lineage>
        <taxon>Bacteria</taxon>
        <taxon>Pseudomonadati</taxon>
        <taxon>Campylobacterota</taxon>
        <taxon>Epsilonproteobacteria</taxon>
        <taxon>Campylobacterales</taxon>
        <taxon>Campylobacteraceae</taxon>
        <taxon>Campylobacter</taxon>
    </lineage>
</organism>
<dbReference type="EMBL" id="CP053843">
    <property type="protein sequence ID" value="QKF65551.1"/>
    <property type="molecule type" value="Genomic_DNA"/>
</dbReference>
<geneLocation type="plasmid" evidence="1">
    <name>pCCORG</name>
</geneLocation>
<keyword evidence="1" id="KW-0614">Plasmid</keyword>
<evidence type="ECO:0000313" key="2">
    <source>
        <dbReference type="EMBL" id="QOQ86541.1"/>
    </source>
</evidence>
<dbReference type="EMBL" id="CP063077">
    <property type="protein sequence ID" value="QOQ86541.1"/>
    <property type="molecule type" value="Genomic_DNA"/>
</dbReference>
<reference evidence="1" key="1">
    <citation type="submission" date="2020-05" db="EMBL/GenBank/DDBJ databases">
        <title>Complete genome sequencing of Campylobacter and Arcobacter type strains.</title>
        <authorList>
            <person name="Miller W.G."/>
            <person name="Yee E."/>
        </authorList>
    </citation>
    <scope>NUCLEOTIDE SEQUENCE [LARGE SCALE GENOMIC DNA]</scope>
    <source>
        <strain evidence="1">LMG 27932</strain>
        <plasmid evidence="1">pCCORG</plasmid>
    </source>
</reference>
<proteinExistence type="predicted"/>
<sequence length="116" mass="13561">MKTIFYTIIISILLTGCSFKTQTNPIPKENKINIPNNYEVIKNGVISQNVKDDFDRYAMLLLTNKNYTARSIENIDEENIVNFNYDKAKNPHLYNRNNIWQTGLNIANRNFTKDNK</sequence>
<evidence type="ECO:0000313" key="3">
    <source>
        <dbReference type="Proteomes" id="UP000594749"/>
    </source>
</evidence>
<gene>
    <name evidence="1" type="ORF">CCORG_a0015</name>
    <name evidence="2" type="ORF">IMC76_00160</name>
</gene>
<accession>A0A6M8N0K8</accession>
<dbReference type="KEGG" id="ccor:CCORG_a0015"/>
<reference evidence="2 3" key="2">
    <citation type="submission" date="2020-10" db="EMBL/GenBank/DDBJ databases">
        <title>Campylobacter and Helicobacter PacBio genomes.</title>
        <authorList>
            <person name="Lane C."/>
        </authorList>
    </citation>
    <scope>NUCLEOTIDE SEQUENCE [LARGE SCALE GENOMIC DNA]</scope>
    <source>
        <strain evidence="2 3">2016D-0077</strain>
        <plasmid evidence="2 3">pLMG-27932-1</plasmid>
    </source>
</reference>
<geneLocation type="plasmid" evidence="2 3">
    <name>pLMG-27932-1</name>
</geneLocation>
<keyword evidence="3" id="KW-1185">Reference proteome</keyword>